<keyword evidence="5" id="KW-1185">Reference proteome</keyword>
<comment type="caution">
    <text evidence="4">The sequence shown here is derived from an EMBL/GenBank/DDBJ whole genome shotgun (WGS) entry which is preliminary data.</text>
</comment>
<dbReference type="SUPFAM" id="SSF54001">
    <property type="entry name" value="Cysteine proteinases"/>
    <property type="match status" value="1"/>
</dbReference>
<feature type="compositionally biased region" description="Low complexity" evidence="1">
    <location>
        <begin position="65"/>
        <end position="109"/>
    </location>
</feature>
<name>A0ABQ4EGS4_9ACTN</name>
<evidence type="ECO:0000313" key="4">
    <source>
        <dbReference type="EMBL" id="GIG93929.1"/>
    </source>
</evidence>
<organism evidence="4 5">
    <name type="scientific">Plantactinospora mayteni</name>
    <dbReference type="NCBI Taxonomy" id="566021"/>
    <lineage>
        <taxon>Bacteria</taxon>
        <taxon>Bacillati</taxon>
        <taxon>Actinomycetota</taxon>
        <taxon>Actinomycetes</taxon>
        <taxon>Micromonosporales</taxon>
        <taxon>Micromonosporaceae</taxon>
        <taxon>Plantactinospora</taxon>
    </lineage>
</organism>
<dbReference type="EMBL" id="BONX01000003">
    <property type="protein sequence ID" value="GIG93929.1"/>
    <property type="molecule type" value="Genomic_DNA"/>
</dbReference>
<gene>
    <name evidence="4" type="ORF">Pma05_05020</name>
</gene>
<dbReference type="Gene3D" id="3.90.70.10">
    <property type="entry name" value="Cysteine proteinases"/>
    <property type="match status" value="1"/>
</dbReference>
<evidence type="ECO:0000313" key="5">
    <source>
        <dbReference type="Proteomes" id="UP000621500"/>
    </source>
</evidence>
<feature type="domain" description="Peptidase C39-like" evidence="3">
    <location>
        <begin position="123"/>
        <end position="259"/>
    </location>
</feature>
<dbReference type="InterPro" id="IPR038765">
    <property type="entry name" value="Papain-like_cys_pep_sf"/>
</dbReference>
<feature type="region of interest" description="Disordered" evidence="1">
    <location>
        <begin position="65"/>
        <end position="119"/>
    </location>
</feature>
<proteinExistence type="predicted"/>
<keyword evidence="2" id="KW-0732">Signal</keyword>
<dbReference type="Pfam" id="PF13529">
    <property type="entry name" value="Peptidase_C39_2"/>
    <property type="match status" value="1"/>
</dbReference>
<protein>
    <recommendedName>
        <fullName evidence="3">Peptidase C39-like domain-containing protein</fullName>
    </recommendedName>
</protein>
<accession>A0ABQ4EGS4</accession>
<feature type="chain" id="PRO_5045787613" description="Peptidase C39-like domain-containing protein" evidence="2">
    <location>
        <begin position="30"/>
        <end position="285"/>
    </location>
</feature>
<reference evidence="4 5" key="1">
    <citation type="submission" date="2021-01" db="EMBL/GenBank/DDBJ databases">
        <title>Whole genome shotgun sequence of Plantactinospora mayteni NBRC 109088.</title>
        <authorList>
            <person name="Komaki H."/>
            <person name="Tamura T."/>
        </authorList>
    </citation>
    <scope>NUCLEOTIDE SEQUENCE [LARGE SCALE GENOMIC DNA]</scope>
    <source>
        <strain evidence="4 5">NBRC 109088</strain>
    </source>
</reference>
<evidence type="ECO:0000256" key="1">
    <source>
        <dbReference type="SAM" id="MobiDB-lite"/>
    </source>
</evidence>
<dbReference type="Proteomes" id="UP000621500">
    <property type="component" value="Unassembled WGS sequence"/>
</dbReference>
<dbReference type="InterPro" id="IPR039564">
    <property type="entry name" value="Peptidase_C39-like"/>
</dbReference>
<feature type="signal peptide" evidence="2">
    <location>
        <begin position="1"/>
        <end position="29"/>
    </location>
</feature>
<evidence type="ECO:0000256" key="2">
    <source>
        <dbReference type="SAM" id="SignalP"/>
    </source>
</evidence>
<evidence type="ECO:0000259" key="3">
    <source>
        <dbReference type="Pfam" id="PF13529"/>
    </source>
</evidence>
<sequence>MKHAINGRFRTAMSSRRNRLALASAAVLAAAVSTGIVLTSTGSAETPDASTVAVAELGAPAAGQAGAAVTAAPESTAPETTAPATPSQPATTEPAPAATKAKAAPASTPSKPPAPPKSKLLDYQFQTQINGWYCGPAATRIALTVRDKQPSQDAVAAELGTTTSGTNSAEDTTRALNKITGTDFYGTTAIPGGAATSAQMDRLQADVVHAVTSGYAVVVNIAGSATDLDGGWHSYPGGHYLTVVGYRDNGRTVKIADPAIPGEDSNYWMSTVDLANWAATRGYSS</sequence>